<dbReference type="PATRIC" id="fig|1056807.3.peg.636"/>
<protein>
    <recommendedName>
        <fullName evidence="5">Lipoprotein</fullName>
    </recommendedName>
</protein>
<dbReference type="InterPro" id="IPR037045">
    <property type="entry name" value="S8pro/Inhibitor_I9_sf"/>
</dbReference>
<evidence type="ECO:0000313" key="4">
    <source>
        <dbReference type="Proteomes" id="UP000829504"/>
    </source>
</evidence>
<evidence type="ECO:0000313" key="3">
    <source>
        <dbReference type="Proteomes" id="UP000031390"/>
    </source>
</evidence>
<organism evidence="1 3">
    <name type="scientific">Morococcus cerebrosus</name>
    <dbReference type="NCBI Taxonomy" id="1056807"/>
    <lineage>
        <taxon>Bacteria</taxon>
        <taxon>Pseudomonadati</taxon>
        <taxon>Pseudomonadota</taxon>
        <taxon>Betaproteobacteria</taxon>
        <taxon>Neisseriales</taxon>
        <taxon>Neisseriaceae</taxon>
        <taxon>Morococcus</taxon>
    </lineage>
</organism>
<dbReference type="AlphaFoldDB" id="A0A0C1H930"/>
<dbReference type="Gene3D" id="3.30.70.80">
    <property type="entry name" value="Peptidase S8 propeptide/proteinase inhibitor I9"/>
    <property type="match status" value="1"/>
</dbReference>
<evidence type="ECO:0000313" key="2">
    <source>
        <dbReference type="EMBL" id="UNV88406.1"/>
    </source>
</evidence>
<proteinExistence type="predicted"/>
<dbReference type="EMBL" id="CP094242">
    <property type="protein sequence ID" value="UNV88406.1"/>
    <property type="molecule type" value="Genomic_DNA"/>
</dbReference>
<name>A0A0C1H930_9NEIS</name>
<dbReference type="Proteomes" id="UP000031390">
    <property type="component" value="Unassembled WGS sequence"/>
</dbReference>
<reference evidence="2 4" key="2">
    <citation type="submission" date="2022-03" db="EMBL/GenBank/DDBJ databases">
        <title>Genome sequencing of Morococcus cerebrosus.</title>
        <authorList>
            <person name="Baek M.-G."/>
            <person name="Yi H."/>
        </authorList>
    </citation>
    <scope>NUCLEOTIDE SEQUENCE [LARGE SCALE GENOMIC DNA]</scope>
    <source>
        <strain evidence="2 4">CIP 81.93</strain>
    </source>
</reference>
<dbReference type="EMBL" id="JUFZ01000027">
    <property type="protein sequence ID" value="KIC10642.1"/>
    <property type="molecule type" value="Genomic_DNA"/>
</dbReference>
<gene>
    <name evidence="1" type="ORF">MCC93_06620</name>
    <name evidence="2" type="ORF">MON37_05695</name>
</gene>
<accession>A0A0C1H930</accession>
<sequence length="123" mass="13952">MKKRDLIYVVLPAFTLAACTSTSILHPERQPYSSSSLLETTEATNTLIIFYDPETGSERLMNAVREYGAKIVYEYRNFNGIAIKLPNGTDMEKAVSHFRMVKGVLSVEADRRMQLHSEHNGLR</sequence>
<evidence type="ECO:0000313" key="1">
    <source>
        <dbReference type="EMBL" id="KIC10642.1"/>
    </source>
</evidence>
<keyword evidence="4" id="KW-1185">Reference proteome</keyword>
<dbReference type="Proteomes" id="UP000829504">
    <property type="component" value="Chromosome"/>
</dbReference>
<reference evidence="1 3" key="1">
    <citation type="submission" date="2014-12" db="EMBL/GenBank/DDBJ databases">
        <title>Genome sequence of Morococcus cerebrosus.</title>
        <authorList>
            <person name="Shin S.-K."/>
            <person name="Yi H."/>
        </authorList>
    </citation>
    <scope>NUCLEOTIDE SEQUENCE [LARGE SCALE GENOMIC DNA]</scope>
    <source>
        <strain evidence="1 3">CIP 81.93</strain>
    </source>
</reference>
<dbReference type="RefSeq" id="WP_039405874.1">
    <property type="nucleotide sequence ID" value="NZ_CP094242.1"/>
</dbReference>
<dbReference type="PROSITE" id="PS51257">
    <property type="entry name" value="PROKAR_LIPOPROTEIN"/>
    <property type="match status" value="1"/>
</dbReference>
<evidence type="ECO:0008006" key="5">
    <source>
        <dbReference type="Google" id="ProtNLM"/>
    </source>
</evidence>